<organism evidence="6 7">
    <name type="scientific">Metschnikowia bicuspidata var. bicuspidata NRRL YB-4993</name>
    <dbReference type="NCBI Taxonomy" id="869754"/>
    <lineage>
        <taxon>Eukaryota</taxon>
        <taxon>Fungi</taxon>
        <taxon>Dikarya</taxon>
        <taxon>Ascomycota</taxon>
        <taxon>Saccharomycotina</taxon>
        <taxon>Pichiomycetes</taxon>
        <taxon>Metschnikowiaceae</taxon>
        <taxon>Metschnikowia</taxon>
    </lineage>
</organism>
<evidence type="ECO:0000256" key="2">
    <source>
        <dbReference type="ARBA" id="ARBA00022692"/>
    </source>
</evidence>
<name>A0A1A0H7P1_9ASCO</name>
<dbReference type="SUPFAM" id="SSF103473">
    <property type="entry name" value="MFS general substrate transporter"/>
    <property type="match status" value="1"/>
</dbReference>
<feature type="transmembrane region" description="Helical" evidence="5">
    <location>
        <begin position="437"/>
        <end position="458"/>
    </location>
</feature>
<comment type="subcellular location">
    <subcellularLocation>
        <location evidence="1">Membrane</location>
        <topology evidence="1">Multi-pass membrane protein</topology>
    </subcellularLocation>
</comment>
<evidence type="ECO:0000313" key="6">
    <source>
        <dbReference type="EMBL" id="OBA20000.1"/>
    </source>
</evidence>
<evidence type="ECO:0000256" key="3">
    <source>
        <dbReference type="ARBA" id="ARBA00022989"/>
    </source>
</evidence>
<gene>
    <name evidence="6" type="ORF">METBIDRAFT_59109</name>
</gene>
<dbReference type="PANTHER" id="PTHR23507">
    <property type="entry name" value="ZGC:174356"/>
    <property type="match status" value="1"/>
</dbReference>
<dbReference type="GO" id="GO:0016020">
    <property type="term" value="C:membrane"/>
    <property type="evidence" value="ECO:0007669"/>
    <property type="project" value="UniProtKB-SubCell"/>
</dbReference>
<feature type="transmembrane region" description="Helical" evidence="5">
    <location>
        <begin position="533"/>
        <end position="556"/>
    </location>
</feature>
<dbReference type="OrthoDB" id="3026777at2759"/>
<keyword evidence="7" id="KW-1185">Reference proteome</keyword>
<evidence type="ECO:0000256" key="4">
    <source>
        <dbReference type="ARBA" id="ARBA00023136"/>
    </source>
</evidence>
<feature type="transmembrane region" description="Helical" evidence="5">
    <location>
        <begin position="151"/>
        <end position="167"/>
    </location>
</feature>
<dbReference type="Pfam" id="PF07690">
    <property type="entry name" value="MFS_1"/>
    <property type="match status" value="2"/>
</dbReference>
<feature type="transmembrane region" description="Helical" evidence="5">
    <location>
        <begin position="269"/>
        <end position="288"/>
    </location>
</feature>
<accession>A0A1A0H7P1</accession>
<feature type="transmembrane region" description="Helical" evidence="5">
    <location>
        <begin position="187"/>
        <end position="206"/>
    </location>
</feature>
<dbReference type="GO" id="GO:0022857">
    <property type="term" value="F:transmembrane transporter activity"/>
    <property type="evidence" value="ECO:0007669"/>
    <property type="project" value="InterPro"/>
</dbReference>
<dbReference type="EMBL" id="LXTC01000005">
    <property type="protein sequence ID" value="OBA20000.1"/>
    <property type="molecule type" value="Genomic_DNA"/>
</dbReference>
<dbReference type="PANTHER" id="PTHR23507:SF1">
    <property type="entry name" value="FI18259P1-RELATED"/>
    <property type="match status" value="1"/>
</dbReference>
<dbReference type="PROSITE" id="PS00216">
    <property type="entry name" value="SUGAR_TRANSPORT_1"/>
    <property type="match status" value="1"/>
</dbReference>
<dbReference type="RefSeq" id="XP_018710525.1">
    <property type="nucleotide sequence ID" value="XM_018858305.1"/>
</dbReference>
<dbReference type="Gene3D" id="1.20.1250.20">
    <property type="entry name" value="MFS general substrate transporter like domains"/>
    <property type="match status" value="1"/>
</dbReference>
<keyword evidence="2 5" id="KW-0812">Transmembrane</keyword>
<keyword evidence="4 5" id="KW-0472">Membrane</keyword>
<dbReference type="Proteomes" id="UP000092555">
    <property type="component" value="Unassembled WGS sequence"/>
</dbReference>
<comment type="caution">
    <text evidence="6">The sequence shown here is derived from an EMBL/GenBank/DDBJ whole genome shotgun (WGS) entry which is preliminary data.</text>
</comment>
<feature type="transmembrane region" description="Helical" evidence="5">
    <location>
        <begin position="498"/>
        <end position="521"/>
    </location>
</feature>
<sequence length="573" mass="63540">MSSKPLVKPAKYAEANTDEDATISHAAYDSYAAIMEEDSDNLDEEATWLRDQRRLHRSLHWLYRPSVIMVGLSIFMFAFAHSSAEGTRQMIQFRLGCNSIRESTGSEFCDPAQTQVLVLSLQQAYSFSLGIAMIVALGKVAPLSDKYGRKIFLMGIIVFQTLGKLSRFSLMSTYPTLQFALMVATEFLANCFGGIMTIITLANCYVSDIAEQSERTYYLGINMASLFVGMSTGPLVGNFIISTFKNQAINAPLGTTYGPGLSSADFAPLRFELIILVLLIFFVAFVLPESRGQDARRMSRSLSSAPLISDFGTLLKPSKTQKLMRSFNFLRPVRLIFYPKDSVHKLRHKTISSSRIAVLLLILTDCFVTSLAPALGEIYVLYGIYRFKWTAVDIGHLMAITCSSRAIVLVLVSPLLSYNFFQKTLGFQPDIRRFDKIEYGIVAIAFAFESVGQFLISVSTSGQFFLFCLVLNSIACLATPAINSTVVKFYPKSKTGEVFGAMAIVKNVFAIISPVATLGIYKASISKWNLPQTVFVIFSCIFFLLVVLMTYVIVILDKADSNALEADSVEEEM</sequence>
<dbReference type="InterPro" id="IPR011701">
    <property type="entry name" value="MFS"/>
</dbReference>
<dbReference type="GeneID" id="30031281"/>
<proteinExistence type="predicted"/>
<reference evidence="6 7" key="1">
    <citation type="submission" date="2016-05" db="EMBL/GenBank/DDBJ databases">
        <title>Comparative genomics of biotechnologically important yeasts.</title>
        <authorList>
            <consortium name="DOE Joint Genome Institute"/>
            <person name="Riley R."/>
            <person name="Haridas S."/>
            <person name="Wolfe K.H."/>
            <person name="Lopes M.R."/>
            <person name="Hittinger C.T."/>
            <person name="Goker M."/>
            <person name="Salamov A."/>
            <person name="Wisecaver J."/>
            <person name="Long T.M."/>
            <person name="Aerts A.L."/>
            <person name="Barry K."/>
            <person name="Choi C."/>
            <person name="Clum A."/>
            <person name="Coughlan A.Y."/>
            <person name="Deshpande S."/>
            <person name="Douglass A.P."/>
            <person name="Hanson S.J."/>
            <person name="Klenk H.-P."/>
            <person name="LaButti K."/>
            <person name="Lapidus A."/>
            <person name="Lindquist E."/>
            <person name="Lipzen A."/>
            <person name="Meier-kolthoff J.P."/>
            <person name="Ohm R.A."/>
            <person name="Otillar R.P."/>
            <person name="Pangilinan J."/>
            <person name="Peng Y."/>
            <person name="Rokas A."/>
            <person name="Rosa C.A."/>
            <person name="Scheuner C."/>
            <person name="Sibirny A.A."/>
            <person name="Slot J.C."/>
            <person name="Stielow J.B."/>
            <person name="Sun H."/>
            <person name="Kurtzman C.P."/>
            <person name="Blackwell M."/>
            <person name="Grigoriev I.V."/>
            <person name="Jeffries T.W."/>
        </authorList>
    </citation>
    <scope>NUCLEOTIDE SEQUENCE [LARGE SCALE GENOMIC DNA]</scope>
    <source>
        <strain evidence="6 7">NRRL YB-4993</strain>
    </source>
</reference>
<keyword evidence="3 5" id="KW-1133">Transmembrane helix</keyword>
<feature type="transmembrane region" description="Helical" evidence="5">
    <location>
        <begin position="124"/>
        <end position="144"/>
    </location>
</feature>
<feature type="transmembrane region" description="Helical" evidence="5">
    <location>
        <begin position="356"/>
        <end position="382"/>
    </location>
</feature>
<dbReference type="AlphaFoldDB" id="A0A1A0H7P1"/>
<dbReference type="InterPro" id="IPR005829">
    <property type="entry name" value="Sugar_transporter_CS"/>
</dbReference>
<evidence type="ECO:0000313" key="7">
    <source>
        <dbReference type="Proteomes" id="UP000092555"/>
    </source>
</evidence>
<feature type="transmembrane region" description="Helical" evidence="5">
    <location>
        <begin position="61"/>
        <end position="80"/>
    </location>
</feature>
<feature type="transmembrane region" description="Helical" evidence="5">
    <location>
        <begin position="394"/>
        <end position="416"/>
    </location>
</feature>
<feature type="transmembrane region" description="Helical" evidence="5">
    <location>
        <begin position="218"/>
        <end position="241"/>
    </location>
</feature>
<evidence type="ECO:0000256" key="1">
    <source>
        <dbReference type="ARBA" id="ARBA00004141"/>
    </source>
</evidence>
<dbReference type="InterPro" id="IPR036259">
    <property type="entry name" value="MFS_trans_sf"/>
</dbReference>
<evidence type="ECO:0000256" key="5">
    <source>
        <dbReference type="SAM" id="Phobius"/>
    </source>
</evidence>
<feature type="transmembrane region" description="Helical" evidence="5">
    <location>
        <begin position="464"/>
        <end position="486"/>
    </location>
</feature>
<protein>
    <submittedName>
        <fullName evidence="6">MFS general substrate transporter</fullName>
    </submittedName>
</protein>